<protein>
    <submittedName>
        <fullName evidence="1">ENV1 protein</fullName>
    </submittedName>
</protein>
<dbReference type="AlphaFoldDB" id="A0A7K7G1A9"/>
<dbReference type="InterPro" id="IPR018154">
    <property type="entry name" value="TLV/ENV_coat_polyprotein"/>
</dbReference>
<dbReference type="OrthoDB" id="9306952at2759"/>
<feature type="non-terminal residue" evidence="1">
    <location>
        <position position="1"/>
    </location>
</feature>
<sequence>TTLEENPLWNLMNISFQILNKTYPNLTQPCWLCYDARPPYYEAVGIDKRPAIINGSNPGLCKWGNNTQGISMSQVTGKGICFG</sequence>
<organism evidence="1 2">
    <name type="scientific">Chionis minor</name>
    <name type="common">Black-faced sheathbill</name>
    <dbReference type="NCBI Taxonomy" id="227182"/>
    <lineage>
        <taxon>Eukaryota</taxon>
        <taxon>Metazoa</taxon>
        <taxon>Chordata</taxon>
        <taxon>Craniata</taxon>
        <taxon>Vertebrata</taxon>
        <taxon>Euteleostomi</taxon>
        <taxon>Archelosauria</taxon>
        <taxon>Archosauria</taxon>
        <taxon>Dinosauria</taxon>
        <taxon>Saurischia</taxon>
        <taxon>Theropoda</taxon>
        <taxon>Coelurosauria</taxon>
        <taxon>Aves</taxon>
        <taxon>Neognathae</taxon>
        <taxon>Neoaves</taxon>
        <taxon>Charadriiformes</taxon>
        <taxon>Chionididae</taxon>
        <taxon>Chionis</taxon>
    </lineage>
</organism>
<evidence type="ECO:0000313" key="1">
    <source>
        <dbReference type="EMBL" id="NWY63377.1"/>
    </source>
</evidence>
<keyword evidence="2" id="KW-1185">Reference proteome</keyword>
<dbReference type="EMBL" id="VZSF01014150">
    <property type="protein sequence ID" value="NWY63377.1"/>
    <property type="molecule type" value="Genomic_DNA"/>
</dbReference>
<gene>
    <name evidence="1" type="primary">Env1_6</name>
    <name evidence="1" type="ORF">CHIMIN_R15574</name>
</gene>
<proteinExistence type="predicted"/>
<evidence type="ECO:0000313" key="2">
    <source>
        <dbReference type="Proteomes" id="UP000557271"/>
    </source>
</evidence>
<reference evidence="1 2" key="1">
    <citation type="submission" date="2019-09" db="EMBL/GenBank/DDBJ databases">
        <title>Bird 10,000 Genomes (B10K) Project - Family phase.</title>
        <authorList>
            <person name="Zhang G."/>
        </authorList>
    </citation>
    <scope>NUCLEOTIDE SEQUENCE [LARGE SCALE GENOMIC DNA]</scope>
    <source>
        <strain evidence="1">B10K-UC-030-51</strain>
    </source>
</reference>
<dbReference type="Proteomes" id="UP000557271">
    <property type="component" value="Unassembled WGS sequence"/>
</dbReference>
<dbReference type="Pfam" id="PF00429">
    <property type="entry name" value="TLV_coat"/>
    <property type="match status" value="1"/>
</dbReference>
<comment type="caution">
    <text evidence="1">The sequence shown here is derived from an EMBL/GenBank/DDBJ whole genome shotgun (WGS) entry which is preliminary data.</text>
</comment>
<name>A0A7K7G1A9_CHIMN</name>
<accession>A0A7K7G1A9</accession>
<feature type="non-terminal residue" evidence="1">
    <location>
        <position position="83"/>
    </location>
</feature>